<reference evidence="3" key="1">
    <citation type="submission" date="2015-04" db="UniProtKB">
        <authorList>
            <consortium name="EnsemblPlants"/>
        </authorList>
    </citation>
    <scope>IDENTIFICATION</scope>
</reference>
<dbReference type="AlphaFoldDB" id="A0A0E0CF96"/>
<sequence>MREASGMSGGEDVRKVSRQDIQLVQNLIERCLQLYMNQKEVVETLSFQAKIEPSFTELVWQKLEEENREFFKAYYVRLMLKNQIMVFNKLLEDQYRLMCKEQPSGVPSMPPTTNGSNVGTYTTPSTAMPDSLLPNGSSSGIVNGTPSSDQFIYAGKVIHGLPSSMDASSSLLAAHNSTAGRFNGDNGTTIKTEASYSGNSDFGFCNESAFLEPCQSIGDASGGSFSSSELNGQPLGDPIMDMDSSSFGFLSQIPRNFSFSDLTEDFSQSAEILENYGRSPFIPSEPNNFSESTPGDHAGAMRRRFPGFPGTAPLIMTTFRSLSILTILSFLILVLVPPILPGIFFPLYTRPGVVPAPIDPRALWLLEPWVISPRLKLCLLMPPVVMSKNRQS</sequence>
<organism evidence="3">
    <name type="scientific">Oryza meridionalis</name>
    <dbReference type="NCBI Taxonomy" id="40149"/>
    <lineage>
        <taxon>Eukaryota</taxon>
        <taxon>Viridiplantae</taxon>
        <taxon>Streptophyta</taxon>
        <taxon>Embryophyta</taxon>
        <taxon>Tracheophyta</taxon>
        <taxon>Spermatophyta</taxon>
        <taxon>Magnoliopsida</taxon>
        <taxon>Liliopsida</taxon>
        <taxon>Poales</taxon>
        <taxon>Poaceae</taxon>
        <taxon>BOP clade</taxon>
        <taxon>Oryzoideae</taxon>
        <taxon>Oryzeae</taxon>
        <taxon>Oryzinae</taxon>
        <taxon>Oryza</taxon>
    </lineage>
</organism>
<dbReference type="PANTHER" id="PTHR31871">
    <property type="entry name" value="OS02G0137100 PROTEIN"/>
    <property type="match status" value="1"/>
</dbReference>
<dbReference type="Gramene" id="OMERI02G03720.9">
    <property type="protein sequence ID" value="OMERI02G03720.9"/>
    <property type="gene ID" value="OMERI02G03720"/>
</dbReference>
<keyword evidence="2" id="KW-0472">Membrane</keyword>
<dbReference type="InterPro" id="IPR006476">
    <property type="entry name" value="CHP01589_pln"/>
</dbReference>
<keyword evidence="2" id="KW-0812">Transmembrane</keyword>
<keyword evidence="4" id="KW-1185">Reference proteome</keyword>
<evidence type="ECO:0000313" key="3">
    <source>
        <dbReference type="EnsemblPlants" id="OMERI02G03720.9"/>
    </source>
</evidence>
<protein>
    <recommendedName>
        <fullName evidence="5">Angiotensin-converting enzyme 2</fullName>
    </recommendedName>
</protein>
<feature type="compositionally biased region" description="Polar residues" evidence="1">
    <location>
        <begin position="111"/>
        <end position="138"/>
    </location>
</feature>
<evidence type="ECO:0000256" key="1">
    <source>
        <dbReference type="SAM" id="MobiDB-lite"/>
    </source>
</evidence>
<dbReference type="EnsemblPlants" id="OMERI02G03720.9">
    <property type="protein sequence ID" value="OMERI02G03720.9"/>
    <property type="gene ID" value="OMERI02G03720"/>
</dbReference>
<accession>A0A0E0CF96</accession>
<evidence type="ECO:0000256" key="2">
    <source>
        <dbReference type="SAM" id="Phobius"/>
    </source>
</evidence>
<evidence type="ECO:0000313" key="4">
    <source>
        <dbReference type="Proteomes" id="UP000008021"/>
    </source>
</evidence>
<dbReference type="PANTHER" id="PTHR31871:SF1">
    <property type="entry name" value="HISTIDINE-TRNA LIGASE"/>
    <property type="match status" value="1"/>
</dbReference>
<feature type="transmembrane region" description="Helical" evidence="2">
    <location>
        <begin position="324"/>
        <end position="348"/>
    </location>
</feature>
<dbReference type="Proteomes" id="UP000008021">
    <property type="component" value="Chromosome 2"/>
</dbReference>
<dbReference type="Pfam" id="PF09713">
    <property type="entry name" value="A_thal_3526"/>
    <property type="match status" value="1"/>
</dbReference>
<keyword evidence="2" id="KW-1133">Transmembrane helix</keyword>
<proteinExistence type="predicted"/>
<feature type="region of interest" description="Disordered" evidence="1">
    <location>
        <begin position="103"/>
        <end position="138"/>
    </location>
</feature>
<dbReference type="STRING" id="40149.A0A0E0CF96"/>
<reference evidence="3" key="2">
    <citation type="submission" date="2018-05" db="EMBL/GenBank/DDBJ databases">
        <title>OmerRS3 (Oryza meridionalis Reference Sequence Version 3).</title>
        <authorList>
            <person name="Zhang J."/>
            <person name="Kudrna D."/>
            <person name="Lee S."/>
            <person name="Talag J."/>
            <person name="Welchert J."/>
            <person name="Wing R.A."/>
        </authorList>
    </citation>
    <scope>NUCLEOTIDE SEQUENCE [LARGE SCALE GENOMIC DNA]</scope>
    <source>
        <strain evidence="3">cv. OR44</strain>
    </source>
</reference>
<name>A0A0E0CF96_9ORYZ</name>
<evidence type="ECO:0008006" key="5">
    <source>
        <dbReference type="Google" id="ProtNLM"/>
    </source>
</evidence>
<dbReference type="NCBIfam" id="TIGR01589">
    <property type="entry name" value="A_thal_3526"/>
    <property type="match status" value="1"/>
</dbReference>